<name>A0A9D2TSP7_9FIRM</name>
<accession>A0A9D2TSP7</accession>
<dbReference type="EMBL" id="DWVS01000175">
    <property type="protein sequence ID" value="HJC87735.1"/>
    <property type="molecule type" value="Genomic_DNA"/>
</dbReference>
<organism evidence="5 6">
    <name type="scientific">Candidatus Eisenbergiella intestinigallinarum</name>
    <dbReference type="NCBI Taxonomy" id="2838549"/>
    <lineage>
        <taxon>Bacteria</taxon>
        <taxon>Bacillati</taxon>
        <taxon>Bacillota</taxon>
        <taxon>Clostridia</taxon>
        <taxon>Lachnospirales</taxon>
        <taxon>Lachnospiraceae</taxon>
        <taxon>Eisenbergiella</taxon>
    </lineage>
</organism>
<dbReference type="SMART" id="SM00342">
    <property type="entry name" value="HTH_ARAC"/>
    <property type="match status" value="1"/>
</dbReference>
<sequence length="298" mass="33869">MIETLNGTHETVTYRSMSGVRAFVNRDAEDFPLHWHTALEIIRPVENEYTVKTNGKTVTFYPGDILLIPPGELHALFAPADGERLILQFDYSLFTGLDGMDFLLHALRPCLLICRSDEPDTAASLSGLLHDILREYSGDDPFREASVRSLLLRFFVILGRTVVTEAGKFPEFSPSKQQEYIEKFMSICSYINDHCTEPLQIDELARLAGFSRYHFSRLFKQFTGLSCHEYLTGRRLAHAERLLLSPNLSVTEVAMRSGWGSLSTFNRLFREKNGCTPSSYRSLNRGVMLDVEAENLQE</sequence>
<reference evidence="5" key="2">
    <citation type="submission" date="2021-04" db="EMBL/GenBank/DDBJ databases">
        <authorList>
            <person name="Gilroy R."/>
        </authorList>
    </citation>
    <scope>NUCLEOTIDE SEQUENCE</scope>
    <source>
        <strain evidence="5">ChiBcec1-1630</strain>
    </source>
</reference>
<keyword evidence="1" id="KW-0805">Transcription regulation</keyword>
<dbReference type="PANTHER" id="PTHR46796">
    <property type="entry name" value="HTH-TYPE TRANSCRIPTIONAL ACTIVATOR RHAS-RELATED"/>
    <property type="match status" value="1"/>
</dbReference>
<dbReference type="InterPro" id="IPR003313">
    <property type="entry name" value="AraC-bd"/>
</dbReference>
<dbReference type="InterPro" id="IPR018060">
    <property type="entry name" value="HTH_AraC"/>
</dbReference>
<dbReference type="InterPro" id="IPR050204">
    <property type="entry name" value="AraC_XylS_family_regulators"/>
</dbReference>
<gene>
    <name evidence="5" type="ORF">H9926_06955</name>
</gene>
<dbReference type="GO" id="GO:0003700">
    <property type="term" value="F:DNA-binding transcription factor activity"/>
    <property type="evidence" value="ECO:0007669"/>
    <property type="project" value="InterPro"/>
</dbReference>
<evidence type="ECO:0000256" key="1">
    <source>
        <dbReference type="ARBA" id="ARBA00023015"/>
    </source>
</evidence>
<comment type="caution">
    <text evidence="5">The sequence shown here is derived from an EMBL/GenBank/DDBJ whole genome shotgun (WGS) entry which is preliminary data.</text>
</comment>
<dbReference type="InterPro" id="IPR009057">
    <property type="entry name" value="Homeodomain-like_sf"/>
</dbReference>
<dbReference type="InterPro" id="IPR014710">
    <property type="entry name" value="RmlC-like_jellyroll"/>
</dbReference>
<dbReference type="CDD" id="cd02208">
    <property type="entry name" value="cupin_RmlC-like"/>
    <property type="match status" value="1"/>
</dbReference>
<dbReference type="SUPFAM" id="SSF46689">
    <property type="entry name" value="Homeodomain-like"/>
    <property type="match status" value="2"/>
</dbReference>
<dbReference type="AlphaFoldDB" id="A0A9D2TSP7"/>
<dbReference type="Pfam" id="PF12833">
    <property type="entry name" value="HTH_18"/>
    <property type="match status" value="1"/>
</dbReference>
<dbReference type="Pfam" id="PF02311">
    <property type="entry name" value="AraC_binding"/>
    <property type="match status" value="1"/>
</dbReference>
<evidence type="ECO:0000256" key="2">
    <source>
        <dbReference type="ARBA" id="ARBA00023125"/>
    </source>
</evidence>
<dbReference type="SUPFAM" id="SSF51215">
    <property type="entry name" value="Regulatory protein AraC"/>
    <property type="match status" value="1"/>
</dbReference>
<reference evidence="5" key="1">
    <citation type="journal article" date="2021" name="PeerJ">
        <title>Extensive microbial diversity within the chicken gut microbiome revealed by metagenomics and culture.</title>
        <authorList>
            <person name="Gilroy R."/>
            <person name="Ravi A."/>
            <person name="Getino M."/>
            <person name="Pursley I."/>
            <person name="Horton D.L."/>
            <person name="Alikhan N.F."/>
            <person name="Baker D."/>
            <person name="Gharbi K."/>
            <person name="Hall N."/>
            <person name="Watson M."/>
            <person name="Adriaenssens E.M."/>
            <person name="Foster-Nyarko E."/>
            <person name="Jarju S."/>
            <person name="Secka A."/>
            <person name="Antonio M."/>
            <person name="Oren A."/>
            <person name="Chaudhuri R.R."/>
            <person name="La Ragione R."/>
            <person name="Hildebrand F."/>
            <person name="Pallen M.J."/>
        </authorList>
    </citation>
    <scope>NUCLEOTIDE SEQUENCE</scope>
    <source>
        <strain evidence="5">ChiBcec1-1630</strain>
    </source>
</reference>
<dbReference type="Gene3D" id="2.60.120.10">
    <property type="entry name" value="Jelly Rolls"/>
    <property type="match status" value="1"/>
</dbReference>
<keyword evidence="3" id="KW-0804">Transcription</keyword>
<dbReference type="InterPro" id="IPR020449">
    <property type="entry name" value="Tscrpt_reg_AraC-type_HTH"/>
</dbReference>
<dbReference type="GO" id="GO:0043565">
    <property type="term" value="F:sequence-specific DNA binding"/>
    <property type="evidence" value="ECO:0007669"/>
    <property type="project" value="InterPro"/>
</dbReference>
<evidence type="ECO:0000256" key="3">
    <source>
        <dbReference type="ARBA" id="ARBA00023163"/>
    </source>
</evidence>
<keyword evidence="2" id="KW-0238">DNA-binding</keyword>
<proteinExistence type="predicted"/>
<evidence type="ECO:0000259" key="4">
    <source>
        <dbReference type="PROSITE" id="PS01124"/>
    </source>
</evidence>
<dbReference type="PROSITE" id="PS01124">
    <property type="entry name" value="HTH_ARAC_FAMILY_2"/>
    <property type="match status" value="1"/>
</dbReference>
<evidence type="ECO:0000313" key="6">
    <source>
        <dbReference type="Proteomes" id="UP000823922"/>
    </source>
</evidence>
<dbReference type="Proteomes" id="UP000823922">
    <property type="component" value="Unassembled WGS sequence"/>
</dbReference>
<dbReference type="PRINTS" id="PR00032">
    <property type="entry name" value="HTHARAC"/>
</dbReference>
<protein>
    <submittedName>
        <fullName evidence="5">Helix-turn-helix domain-containing protein</fullName>
    </submittedName>
</protein>
<dbReference type="InterPro" id="IPR037923">
    <property type="entry name" value="HTH-like"/>
</dbReference>
<dbReference type="Gene3D" id="1.10.10.60">
    <property type="entry name" value="Homeodomain-like"/>
    <property type="match status" value="2"/>
</dbReference>
<feature type="domain" description="HTH araC/xylS-type" evidence="4">
    <location>
        <begin position="185"/>
        <end position="283"/>
    </location>
</feature>
<evidence type="ECO:0000313" key="5">
    <source>
        <dbReference type="EMBL" id="HJC87735.1"/>
    </source>
</evidence>